<evidence type="ECO:0000256" key="4">
    <source>
        <dbReference type="ARBA" id="ARBA00022692"/>
    </source>
</evidence>
<evidence type="ECO:0000256" key="7">
    <source>
        <dbReference type="ARBA" id="ARBA00023065"/>
    </source>
</evidence>
<feature type="transmembrane region" description="Helical" evidence="9">
    <location>
        <begin position="604"/>
        <end position="628"/>
    </location>
</feature>
<evidence type="ECO:0000256" key="8">
    <source>
        <dbReference type="ARBA" id="ARBA00023136"/>
    </source>
</evidence>
<comment type="similarity">
    <text evidence="2 9">Belongs to the V-ATPase 116 kDa subunit family.</text>
</comment>
<evidence type="ECO:0000256" key="3">
    <source>
        <dbReference type="ARBA" id="ARBA00022448"/>
    </source>
</evidence>
<keyword evidence="3 9" id="KW-0813">Transport</keyword>
<name>A0A1E4T6Q0_9ASCO</name>
<protein>
    <recommendedName>
        <fullName evidence="9">V-type proton ATPase subunit a</fullName>
    </recommendedName>
</protein>
<proteinExistence type="inferred from homology"/>
<dbReference type="PANTHER" id="PTHR11629">
    <property type="entry name" value="VACUOLAR PROTON ATPASES"/>
    <property type="match status" value="1"/>
</dbReference>
<dbReference type="AlphaFoldDB" id="A0A1E4T6Q0"/>
<keyword evidence="12" id="KW-1185">Reference proteome</keyword>
<dbReference type="PIRSF" id="PIRSF001293">
    <property type="entry name" value="ATP6V0A1"/>
    <property type="match status" value="1"/>
</dbReference>
<feature type="transmembrane region" description="Helical" evidence="9">
    <location>
        <begin position="667"/>
        <end position="687"/>
    </location>
</feature>
<accession>A0A1E4T6Q0</accession>
<evidence type="ECO:0000256" key="10">
    <source>
        <dbReference type="SAM" id="Coils"/>
    </source>
</evidence>
<feature type="transmembrane region" description="Helical" evidence="9">
    <location>
        <begin position="575"/>
        <end position="592"/>
    </location>
</feature>
<feature type="transmembrane region" description="Helical" evidence="9">
    <location>
        <begin position="452"/>
        <end position="476"/>
    </location>
</feature>
<dbReference type="InterPro" id="IPR002490">
    <property type="entry name" value="V-ATPase_116kDa_su"/>
</dbReference>
<organism evidence="11 12">
    <name type="scientific">[Candida] arabinofermentans NRRL YB-2248</name>
    <dbReference type="NCBI Taxonomy" id="983967"/>
    <lineage>
        <taxon>Eukaryota</taxon>
        <taxon>Fungi</taxon>
        <taxon>Dikarya</taxon>
        <taxon>Ascomycota</taxon>
        <taxon>Saccharomycotina</taxon>
        <taxon>Pichiomycetes</taxon>
        <taxon>Pichiales</taxon>
        <taxon>Pichiaceae</taxon>
        <taxon>Ogataea</taxon>
        <taxon>Ogataea/Candida clade</taxon>
    </lineage>
</organism>
<dbReference type="GO" id="GO:0000220">
    <property type="term" value="C:vacuolar proton-transporting V-type ATPase, V0 domain"/>
    <property type="evidence" value="ECO:0007669"/>
    <property type="project" value="InterPro"/>
</dbReference>
<gene>
    <name evidence="11" type="ORF">CANARDRAFT_26813</name>
</gene>
<evidence type="ECO:0000313" key="12">
    <source>
        <dbReference type="Proteomes" id="UP000094801"/>
    </source>
</evidence>
<evidence type="ECO:0000256" key="6">
    <source>
        <dbReference type="ARBA" id="ARBA00022989"/>
    </source>
</evidence>
<dbReference type="GO" id="GO:0000329">
    <property type="term" value="C:fungal-type vacuole membrane"/>
    <property type="evidence" value="ECO:0007669"/>
    <property type="project" value="TreeGrafter"/>
</dbReference>
<dbReference type="STRING" id="983967.A0A1E4T6Q0"/>
<keyword evidence="5 9" id="KW-0375">Hydrogen ion transport</keyword>
<feature type="transmembrane region" description="Helical" evidence="9">
    <location>
        <begin position="497"/>
        <end position="515"/>
    </location>
</feature>
<dbReference type="EMBL" id="KV453848">
    <property type="protein sequence ID" value="ODV87412.1"/>
    <property type="molecule type" value="Genomic_DNA"/>
</dbReference>
<dbReference type="Pfam" id="PF01496">
    <property type="entry name" value="V_ATPase_I"/>
    <property type="match status" value="1"/>
</dbReference>
<reference evidence="12" key="1">
    <citation type="submission" date="2016-04" db="EMBL/GenBank/DDBJ databases">
        <title>Comparative genomics of biotechnologically important yeasts.</title>
        <authorList>
            <consortium name="DOE Joint Genome Institute"/>
            <person name="Riley R."/>
            <person name="Haridas S."/>
            <person name="Wolfe K.H."/>
            <person name="Lopes M.R."/>
            <person name="Hittinger C.T."/>
            <person name="Goker M."/>
            <person name="Salamov A."/>
            <person name="Wisecaver J."/>
            <person name="Long T.M."/>
            <person name="Aerts A.L."/>
            <person name="Barry K."/>
            <person name="Choi C."/>
            <person name="Clum A."/>
            <person name="Coughlan A.Y."/>
            <person name="Deshpande S."/>
            <person name="Douglass A.P."/>
            <person name="Hanson S.J."/>
            <person name="Klenk H.-P."/>
            <person name="Labutti K."/>
            <person name="Lapidus A."/>
            <person name="Lindquist E."/>
            <person name="Lipzen A."/>
            <person name="Meier-Kolthoff J.P."/>
            <person name="Ohm R.A."/>
            <person name="Otillar R.P."/>
            <person name="Pangilinan J."/>
            <person name="Peng Y."/>
            <person name="Rokas A."/>
            <person name="Rosa C.A."/>
            <person name="Scheuner C."/>
            <person name="Sibirny A.A."/>
            <person name="Slot J.C."/>
            <person name="Stielow J.B."/>
            <person name="Sun H."/>
            <person name="Kurtzman C.P."/>
            <person name="Blackwell M."/>
            <person name="Grigoriev I.V."/>
            <person name="Jeffries T.W."/>
        </authorList>
    </citation>
    <scope>NUCLEOTIDE SEQUENCE [LARGE SCALE GENOMIC DNA]</scope>
    <source>
        <strain evidence="12">NRRL YB-2248</strain>
    </source>
</reference>
<evidence type="ECO:0000256" key="2">
    <source>
        <dbReference type="ARBA" id="ARBA00009904"/>
    </source>
</evidence>
<dbReference type="OrthoDB" id="10264220at2759"/>
<feature type="coiled-coil region" evidence="10">
    <location>
        <begin position="309"/>
        <end position="347"/>
    </location>
</feature>
<comment type="function">
    <text evidence="9">Essential component of the vacuolar proton pump (V-ATPase), a multimeric enzyme that catalyzes the translocation of protons across the membranes. Required for assembly and activity of the V-ATPase.</text>
</comment>
<sequence>MSSEEAIFRSAEMILVQFYISSEISRNCVSVLGELGNVQFRDMNKNINAFQRSFVKETRKFDNTQRQLRYLESVIKKQEVSIPVTSFDHMIVPSTTEIRGASNRGLSESQLDDLVVVIDQYEQNIRLMDDTYNNLIERKENLIEYRAVLQGTRRFFDGKLSLELADENSGINQIRNSLDESEGLLSEETMIESGFGNNLSRNEVETTGRNELNIMGSTMNFISGTIESSKFLILQKILWRVLRGNLYINYVPFEEPLLNSKTGEVEEKYIFLIFTHGENLIKRSKKIVESLDGKIFEVDSNYEIFKTQLDEVNSKISDLSEVLDHTRERLSVELKEIALDIERWKIEITKEKSIYTVLNLFNYDQTRRCLISEGWIPKNDLGLIKNALRDVTESSGTDINSVVNVINTTKTPPTFHKTNKFTEAYQSIIDAYGIATYQEVNPGLATIVTFPFMFAIMFGDVGHGFILFLAALILVLKEKSIGAMKNRDEIFDMAYTGRYILLLMGIFSIYTGFLYNDIFSKALTVFNSGWKWPSDFKEGDSISASQTGVYPIGIDYAWHGSENNLLFSNSYKMKLSILMGFSHMTYSFYFSLVNYKFFKSRVDVIGNFIPGLLFMQSIFGYLSITIIYKWTVDWIKIDKPAPGLLNMLINMFLSPGTIEEQLYPGQAFVQIILVLIALVCVPWLLLYKPLTLKKLNSKSIELGYNDLHDHHQAVQLQSEEDLASQSENSISDDFFMIQDVDEDDHHEFNFGDIMIHQVIHTIEFCLNCVSHTASYLRLWALSLAHNQLSAVLWDMTISNSFVSFETNGYVGSLMVYFLFGMWFVLTVCILVVMEGTSAMLHSLRLHWVEAMSKFFEGEGYAYVPFSFYEILTLASAVEEE</sequence>
<dbReference type="GO" id="GO:0007035">
    <property type="term" value="P:vacuolar acidification"/>
    <property type="evidence" value="ECO:0007669"/>
    <property type="project" value="TreeGrafter"/>
</dbReference>
<dbReference type="GO" id="GO:0051117">
    <property type="term" value="F:ATPase binding"/>
    <property type="evidence" value="ECO:0007669"/>
    <property type="project" value="TreeGrafter"/>
</dbReference>
<keyword evidence="8 9" id="KW-0472">Membrane</keyword>
<keyword evidence="6 9" id="KW-1133">Transmembrane helix</keyword>
<dbReference type="GO" id="GO:0046961">
    <property type="term" value="F:proton-transporting ATPase activity, rotational mechanism"/>
    <property type="evidence" value="ECO:0007669"/>
    <property type="project" value="InterPro"/>
</dbReference>
<comment type="subcellular location">
    <subcellularLocation>
        <location evidence="1">Membrane</location>
        <topology evidence="1">Multi-pass membrane protein</topology>
    </subcellularLocation>
</comment>
<dbReference type="Proteomes" id="UP000094801">
    <property type="component" value="Unassembled WGS sequence"/>
</dbReference>
<evidence type="ECO:0000256" key="9">
    <source>
        <dbReference type="RuleBase" id="RU361189"/>
    </source>
</evidence>
<dbReference type="PANTHER" id="PTHR11629:SF59">
    <property type="entry name" value="V-TYPE PROTON ATPASE SUBUNIT A, GOLGI ISOFORM"/>
    <property type="match status" value="1"/>
</dbReference>
<evidence type="ECO:0000256" key="5">
    <source>
        <dbReference type="ARBA" id="ARBA00022781"/>
    </source>
</evidence>
<evidence type="ECO:0000313" key="11">
    <source>
        <dbReference type="EMBL" id="ODV87412.1"/>
    </source>
</evidence>
<keyword evidence="4 9" id="KW-0812">Transmembrane</keyword>
<keyword evidence="10" id="KW-0175">Coiled coil</keyword>
<feature type="transmembrane region" description="Helical" evidence="9">
    <location>
        <begin position="813"/>
        <end position="833"/>
    </location>
</feature>
<keyword evidence="7 9" id="KW-0406">Ion transport</keyword>
<evidence type="ECO:0000256" key="1">
    <source>
        <dbReference type="ARBA" id="ARBA00004141"/>
    </source>
</evidence>
<dbReference type="InterPro" id="IPR026028">
    <property type="entry name" value="V-type_ATPase_116kDa_su_euka"/>
</dbReference>